<name>A0AAE8MPR6_9PEZI</name>
<comment type="caution">
    <text evidence="1">The sequence shown here is derived from an EMBL/GenBank/DDBJ whole genome shotgun (WGS) entry which is preliminary data.</text>
</comment>
<accession>A0AAE8MPR6</accession>
<reference evidence="1" key="1">
    <citation type="submission" date="2018-03" db="EMBL/GenBank/DDBJ databases">
        <authorList>
            <person name="Guldener U."/>
        </authorList>
    </citation>
    <scope>NUCLEOTIDE SEQUENCE</scope>
</reference>
<evidence type="ECO:0000313" key="2">
    <source>
        <dbReference type="Proteomes" id="UP001187682"/>
    </source>
</evidence>
<dbReference type="EMBL" id="ONZQ02000001">
    <property type="protein sequence ID" value="SPN96607.1"/>
    <property type="molecule type" value="Genomic_DNA"/>
</dbReference>
<organism evidence="1 2">
    <name type="scientific">Cephalotrichum gorgonifer</name>
    <dbReference type="NCBI Taxonomy" id="2041049"/>
    <lineage>
        <taxon>Eukaryota</taxon>
        <taxon>Fungi</taxon>
        <taxon>Dikarya</taxon>
        <taxon>Ascomycota</taxon>
        <taxon>Pezizomycotina</taxon>
        <taxon>Sordariomycetes</taxon>
        <taxon>Hypocreomycetidae</taxon>
        <taxon>Microascales</taxon>
        <taxon>Microascaceae</taxon>
        <taxon>Cephalotrichum</taxon>
    </lineage>
</organism>
<evidence type="ECO:0000313" key="1">
    <source>
        <dbReference type="EMBL" id="SPN96607.1"/>
    </source>
</evidence>
<dbReference type="Proteomes" id="UP001187682">
    <property type="component" value="Unassembled WGS sequence"/>
</dbReference>
<sequence>MRYDDWDVLLFPRGSIVPIKEFRTDCHLVHDIEFASTNGSTGLPTMTCFVPSLDAGSPFQISIHCWSEHPEVSQFTKVFSRHADLVLFEARVFIDGYFVA</sequence>
<keyword evidence="2" id="KW-1185">Reference proteome</keyword>
<dbReference type="AlphaFoldDB" id="A0AAE8MPR6"/>
<protein>
    <submittedName>
        <fullName evidence="1">Uncharacterized protein</fullName>
    </submittedName>
</protein>
<gene>
    <name evidence="1" type="ORF">DNG_00128</name>
</gene>
<proteinExistence type="predicted"/>